<feature type="active site" description="Proton donor" evidence="7 8">
    <location>
        <position position="99"/>
    </location>
</feature>
<dbReference type="Proteomes" id="UP000177025">
    <property type="component" value="Unassembled WGS sequence"/>
</dbReference>
<dbReference type="UniPathway" id="UPA00053">
    <property type="reaction ID" value="UER00086"/>
</dbReference>
<evidence type="ECO:0000256" key="7">
    <source>
        <dbReference type="HAMAP-Rule" id="MF_00169"/>
    </source>
</evidence>
<feature type="active site" description="Proton acceptor" evidence="7 8">
    <location>
        <position position="23"/>
    </location>
</feature>
<evidence type="ECO:0000256" key="3">
    <source>
        <dbReference type="ARBA" id="ARBA00011037"/>
    </source>
</evidence>
<gene>
    <name evidence="7" type="primary">aroQ</name>
    <name evidence="12" type="ORF">A2Y85_03790</name>
</gene>
<dbReference type="GO" id="GO:0019631">
    <property type="term" value="P:quinate catabolic process"/>
    <property type="evidence" value="ECO:0007669"/>
    <property type="project" value="TreeGrafter"/>
</dbReference>
<protein>
    <recommendedName>
        <fullName evidence="5 7">3-dehydroquinate dehydratase</fullName>
        <shortName evidence="7">3-dehydroquinase</shortName>
        <ecNumber evidence="5 7">4.2.1.10</ecNumber>
    </recommendedName>
    <alternativeName>
        <fullName evidence="7">Type II DHQase</fullName>
    </alternativeName>
</protein>
<dbReference type="GO" id="GO:0009423">
    <property type="term" value="P:chorismate biosynthetic process"/>
    <property type="evidence" value="ECO:0007669"/>
    <property type="project" value="UniProtKB-UniRule"/>
</dbReference>
<dbReference type="PIRSF" id="PIRSF001399">
    <property type="entry name" value="DHquinase_II"/>
    <property type="match status" value="1"/>
</dbReference>
<reference evidence="12 13" key="1">
    <citation type="journal article" date="2016" name="Nat. Commun.">
        <title>Thousands of microbial genomes shed light on interconnected biogeochemical processes in an aquifer system.</title>
        <authorList>
            <person name="Anantharaman K."/>
            <person name="Brown C.T."/>
            <person name="Hug L.A."/>
            <person name="Sharon I."/>
            <person name="Castelle C.J."/>
            <person name="Probst A.J."/>
            <person name="Thomas B.C."/>
            <person name="Singh A."/>
            <person name="Wilkins M.J."/>
            <person name="Karaoz U."/>
            <person name="Brodie E.L."/>
            <person name="Williams K.H."/>
            <person name="Hubbard S.S."/>
            <person name="Banfield J.F."/>
        </authorList>
    </citation>
    <scope>NUCLEOTIDE SEQUENCE [LARGE SCALE GENOMIC DNA]</scope>
</reference>
<feature type="transmembrane region" description="Helical" evidence="11">
    <location>
        <begin position="114"/>
        <end position="138"/>
    </location>
</feature>
<evidence type="ECO:0000256" key="8">
    <source>
        <dbReference type="PIRSR" id="PIRSR001399-1"/>
    </source>
</evidence>
<evidence type="ECO:0000256" key="2">
    <source>
        <dbReference type="ARBA" id="ARBA00004902"/>
    </source>
</evidence>
<evidence type="ECO:0000256" key="9">
    <source>
        <dbReference type="PIRSR" id="PIRSR001399-2"/>
    </source>
</evidence>
<comment type="pathway">
    <text evidence="2 7">Metabolic intermediate biosynthesis; chorismate biosynthesis; chorismate from D-erythrose 4-phosphate and phosphoenolpyruvate: step 3/7.</text>
</comment>
<dbReference type="GO" id="GO:0009073">
    <property type="term" value="P:aromatic amino acid family biosynthetic process"/>
    <property type="evidence" value="ECO:0007669"/>
    <property type="project" value="UniProtKB-KW"/>
</dbReference>
<keyword evidence="7" id="KW-0057">Aromatic amino acid biosynthesis</keyword>
<dbReference type="AlphaFoldDB" id="A0A1F4U233"/>
<keyword evidence="11" id="KW-1133">Transmembrane helix</keyword>
<keyword evidence="11" id="KW-0472">Membrane</keyword>
<feature type="binding site" evidence="7 9">
    <location>
        <position position="110"/>
    </location>
    <ligand>
        <name>substrate</name>
    </ligand>
</feature>
<dbReference type="CDD" id="cd00466">
    <property type="entry name" value="DHQase_II"/>
    <property type="match status" value="1"/>
</dbReference>
<dbReference type="GO" id="GO:0003855">
    <property type="term" value="F:3-dehydroquinate dehydratase activity"/>
    <property type="evidence" value="ECO:0007669"/>
    <property type="project" value="UniProtKB-UniRule"/>
</dbReference>
<evidence type="ECO:0000256" key="1">
    <source>
        <dbReference type="ARBA" id="ARBA00001864"/>
    </source>
</evidence>
<feature type="binding site" evidence="7 9">
    <location>
        <position position="73"/>
    </location>
    <ligand>
        <name>substrate</name>
    </ligand>
</feature>
<dbReference type="NCBIfam" id="NF003807">
    <property type="entry name" value="PRK05395.1-4"/>
    <property type="match status" value="1"/>
</dbReference>
<dbReference type="InterPro" id="IPR018509">
    <property type="entry name" value="DHquinase_II_CS"/>
</dbReference>
<evidence type="ECO:0000256" key="10">
    <source>
        <dbReference type="PIRSR" id="PIRSR001399-3"/>
    </source>
</evidence>
<name>A0A1F4U233_UNCW3</name>
<dbReference type="InterPro" id="IPR001874">
    <property type="entry name" value="DHquinase_II"/>
</dbReference>
<comment type="function">
    <text evidence="7">Catalyzes a trans-dehydration via an enolate intermediate.</text>
</comment>
<dbReference type="PANTHER" id="PTHR21272:SF3">
    <property type="entry name" value="CATABOLIC 3-DEHYDROQUINASE"/>
    <property type="match status" value="1"/>
</dbReference>
<dbReference type="EC" id="4.2.1.10" evidence="5 7"/>
<evidence type="ECO:0000256" key="6">
    <source>
        <dbReference type="ARBA" id="ARBA00023239"/>
    </source>
</evidence>
<dbReference type="Gene3D" id="3.40.50.9100">
    <property type="entry name" value="Dehydroquinase, class II"/>
    <property type="match status" value="1"/>
</dbReference>
<feature type="binding site" evidence="7 9">
    <location>
        <position position="86"/>
    </location>
    <ligand>
        <name>substrate</name>
    </ligand>
</feature>
<evidence type="ECO:0000256" key="5">
    <source>
        <dbReference type="ARBA" id="ARBA00012060"/>
    </source>
</evidence>
<keyword evidence="7" id="KW-0028">Amino-acid biosynthesis</keyword>
<feature type="binding site" evidence="7 9">
    <location>
        <begin position="100"/>
        <end position="101"/>
    </location>
    <ligand>
        <name>substrate</name>
    </ligand>
</feature>
<evidence type="ECO:0000313" key="12">
    <source>
        <dbReference type="EMBL" id="OGC39035.1"/>
    </source>
</evidence>
<comment type="subunit">
    <text evidence="4 7">Homododecamer.</text>
</comment>
<evidence type="ECO:0000313" key="13">
    <source>
        <dbReference type="Proteomes" id="UP000177025"/>
    </source>
</evidence>
<comment type="caution">
    <text evidence="12">The sequence shown here is derived from an EMBL/GenBank/DDBJ whole genome shotgun (WGS) entry which is preliminary data.</text>
</comment>
<organism evidence="12 13">
    <name type="scientific">candidate division WOR-3 bacterium RBG_13_43_14</name>
    <dbReference type="NCBI Taxonomy" id="1802590"/>
    <lineage>
        <taxon>Bacteria</taxon>
        <taxon>Bacteria division WOR-3</taxon>
    </lineage>
</organism>
<dbReference type="NCBIfam" id="TIGR01088">
    <property type="entry name" value="aroQ"/>
    <property type="match status" value="1"/>
</dbReference>
<dbReference type="EMBL" id="MEUM01000154">
    <property type="protein sequence ID" value="OGC39035.1"/>
    <property type="molecule type" value="Genomic_DNA"/>
</dbReference>
<dbReference type="PANTHER" id="PTHR21272">
    <property type="entry name" value="CATABOLIC 3-DEHYDROQUINASE"/>
    <property type="match status" value="1"/>
</dbReference>
<feature type="site" description="Transition state stabilizer" evidence="7 10">
    <location>
        <position position="18"/>
    </location>
</feature>
<dbReference type="NCBIfam" id="NF003806">
    <property type="entry name" value="PRK05395.1-3"/>
    <property type="match status" value="1"/>
</dbReference>
<dbReference type="NCBIfam" id="NF003805">
    <property type="entry name" value="PRK05395.1-2"/>
    <property type="match status" value="1"/>
</dbReference>
<keyword evidence="6 7" id="KW-0456">Lyase</keyword>
<accession>A0A1F4U233</accession>
<dbReference type="Pfam" id="PF01220">
    <property type="entry name" value="DHquinase_II"/>
    <property type="match status" value="1"/>
</dbReference>
<comment type="catalytic activity">
    <reaction evidence="1 7">
        <text>3-dehydroquinate = 3-dehydroshikimate + H2O</text>
        <dbReference type="Rhea" id="RHEA:21096"/>
        <dbReference type="ChEBI" id="CHEBI:15377"/>
        <dbReference type="ChEBI" id="CHEBI:16630"/>
        <dbReference type="ChEBI" id="CHEBI:32364"/>
        <dbReference type="EC" id="4.2.1.10"/>
    </reaction>
</comment>
<dbReference type="PROSITE" id="PS01029">
    <property type="entry name" value="DEHYDROQUINASE_II"/>
    <property type="match status" value="1"/>
</dbReference>
<sequence length="144" mass="16138">MGKVIVINGPNLNLLGIRDKELYGEKNLEQINKELQFNADKHECMIEFFQSNHEGEIIDAIHNVRGYTGIIINAGGYTHTSVAIRDAIEAINVPAIEVHISNIYQREDFRRKSIIATACLGQITGLGWYGYLLALNFFCRGSAQ</sequence>
<keyword evidence="11" id="KW-0812">Transmembrane</keyword>
<feature type="binding site" evidence="7 9">
    <location>
        <position position="79"/>
    </location>
    <ligand>
        <name>substrate</name>
    </ligand>
</feature>
<evidence type="ECO:0000256" key="4">
    <source>
        <dbReference type="ARBA" id="ARBA00011193"/>
    </source>
</evidence>
<dbReference type="SUPFAM" id="SSF52304">
    <property type="entry name" value="Type II 3-dehydroquinate dehydratase"/>
    <property type="match status" value="1"/>
</dbReference>
<dbReference type="HAMAP" id="MF_00169">
    <property type="entry name" value="AroQ"/>
    <property type="match status" value="1"/>
</dbReference>
<dbReference type="InterPro" id="IPR036441">
    <property type="entry name" value="DHquinase_II_sf"/>
</dbReference>
<comment type="similarity">
    <text evidence="3 7">Belongs to the type-II 3-dehydroquinase family.</text>
</comment>
<dbReference type="GO" id="GO:0008652">
    <property type="term" value="P:amino acid biosynthetic process"/>
    <property type="evidence" value="ECO:0007669"/>
    <property type="project" value="UniProtKB-KW"/>
</dbReference>
<evidence type="ECO:0000256" key="11">
    <source>
        <dbReference type="SAM" id="Phobius"/>
    </source>
</evidence>
<proteinExistence type="inferred from homology"/>